<feature type="domain" description="RNase H type-2" evidence="13">
    <location>
        <begin position="18"/>
        <end position="245"/>
    </location>
</feature>
<dbReference type="EC" id="3.1.26.4" evidence="5"/>
<dbReference type="GO" id="GO:0043137">
    <property type="term" value="P:DNA replication, removal of RNA primer"/>
    <property type="evidence" value="ECO:0007669"/>
    <property type="project" value="TreeGrafter"/>
</dbReference>
<dbReference type="GO" id="GO:0003723">
    <property type="term" value="F:RNA binding"/>
    <property type="evidence" value="ECO:0007669"/>
    <property type="project" value="InterPro"/>
</dbReference>
<keyword evidence="12" id="KW-0464">Manganese</keyword>
<dbReference type="InterPro" id="IPR036397">
    <property type="entry name" value="RNaseH_sf"/>
</dbReference>
<dbReference type="PANTHER" id="PTHR10954:SF23">
    <property type="entry name" value="RIBONUCLEASE"/>
    <property type="match status" value="1"/>
</dbReference>
<accession>A0A6C0KIY5</accession>
<evidence type="ECO:0000256" key="11">
    <source>
        <dbReference type="ARBA" id="ARBA00022801"/>
    </source>
</evidence>
<dbReference type="GO" id="GO:0046872">
    <property type="term" value="F:metal ion binding"/>
    <property type="evidence" value="ECO:0007669"/>
    <property type="project" value="UniProtKB-KW"/>
</dbReference>
<evidence type="ECO:0000256" key="8">
    <source>
        <dbReference type="ARBA" id="ARBA00022722"/>
    </source>
</evidence>
<evidence type="ECO:0000256" key="3">
    <source>
        <dbReference type="ARBA" id="ARBA00004496"/>
    </source>
</evidence>
<dbReference type="InterPro" id="IPR001352">
    <property type="entry name" value="RNase_HII/HIII"/>
</dbReference>
<evidence type="ECO:0000256" key="7">
    <source>
        <dbReference type="ARBA" id="ARBA00022490"/>
    </source>
</evidence>
<dbReference type="PROSITE" id="PS51975">
    <property type="entry name" value="RNASE_H_2"/>
    <property type="match status" value="1"/>
</dbReference>
<dbReference type="InterPro" id="IPR024567">
    <property type="entry name" value="RNase_HII/HIII_dom"/>
</dbReference>
<protein>
    <recommendedName>
        <fullName evidence="6">Ribonuclease HII</fullName>
        <ecNumber evidence="5">3.1.26.4</ecNumber>
    </recommendedName>
</protein>
<dbReference type="GO" id="GO:0032299">
    <property type="term" value="C:ribonuclease H2 complex"/>
    <property type="evidence" value="ECO:0007669"/>
    <property type="project" value="TreeGrafter"/>
</dbReference>
<evidence type="ECO:0000256" key="10">
    <source>
        <dbReference type="ARBA" id="ARBA00022759"/>
    </source>
</evidence>
<keyword evidence="9" id="KW-0479">Metal-binding</keyword>
<dbReference type="Pfam" id="PF01351">
    <property type="entry name" value="RNase_HII"/>
    <property type="match status" value="1"/>
</dbReference>
<dbReference type="SUPFAM" id="SSF53098">
    <property type="entry name" value="Ribonuclease H-like"/>
    <property type="match status" value="1"/>
</dbReference>
<comment type="function">
    <text evidence="2">Endonuclease that specifically degrades the RNA of RNA-DNA hybrids.</text>
</comment>
<dbReference type="AlphaFoldDB" id="A0A6C0KIY5"/>
<dbReference type="Gene3D" id="3.30.420.10">
    <property type="entry name" value="Ribonuclease H-like superfamily/Ribonuclease H"/>
    <property type="match status" value="1"/>
</dbReference>
<evidence type="ECO:0000256" key="6">
    <source>
        <dbReference type="ARBA" id="ARBA00019179"/>
    </source>
</evidence>
<dbReference type="GO" id="GO:0006298">
    <property type="term" value="P:mismatch repair"/>
    <property type="evidence" value="ECO:0007669"/>
    <property type="project" value="TreeGrafter"/>
</dbReference>
<evidence type="ECO:0000256" key="2">
    <source>
        <dbReference type="ARBA" id="ARBA00004065"/>
    </source>
</evidence>
<dbReference type="InterPro" id="IPR022898">
    <property type="entry name" value="RNase_HII"/>
</dbReference>
<keyword evidence="7" id="KW-0963">Cytoplasm</keyword>
<dbReference type="InterPro" id="IPR012337">
    <property type="entry name" value="RNaseH-like_sf"/>
</dbReference>
<dbReference type="GO" id="GO:0004523">
    <property type="term" value="F:RNA-DNA hybrid ribonuclease activity"/>
    <property type="evidence" value="ECO:0007669"/>
    <property type="project" value="UniProtKB-EC"/>
</dbReference>
<keyword evidence="10" id="KW-0255">Endonuclease</keyword>
<evidence type="ECO:0000256" key="5">
    <source>
        <dbReference type="ARBA" id="ARBA00012180"/>
    </source>
</evidence>
<evidence type="ECO:0000256" key="12">
    <source>
        <dbReference type="ARBA" id="ARBA00023211"/>
    </source>
</evidence>
<comment type="subcellular location">
    <subcellularLocation>
        <location evidence="3">Cytoplasm</location>
    </subcellularLocation>
</comment>
<dbReference type="PANTHER" id="PTHR10954">
    <property type="entry name" value="RIBONUCLEASE H2 SUBUNIT A"/>
    <property type="match status" value="1"/>
</dbReference>
<comment type="similarity">
    <text evidence="4">Belongs to the RNase HII family.</text>
</comment>
<name>A0A6C0KIY5_9ZZZZ</name>
<evidence type="ECO:0000256" key="4">
    <source>
        <dbReference type="ARBA" id="ARBA00007383"/>
    </source>
</evidence>
<comment type="catalytic activity">
    <reaction evidence="1">
        <text>Endonucleolytic cleavage to 5'-phosphomonoester.</text>
        <dbReference type="EC" id="3.1.26.4"/>
    </reaction>
</comment>
<dbReference type="EMBL" id="MN740898">
    <property type="protein sequence ID" value="QHU17116.1"/>
    <property type="molecule type" value="Genomic_DNA"/>
</dbReference>
<organism evidence="14">
    <name type="scientific">viral metagenome</name>
    <dbReference type="NCBI Taxonomy" id="1070528"/>
    <lineage>
        <taxon>unclassified sequences</taxon>
        <taxon>metagenomes</taxon>
        <taxon>organismal metagenomes</taxon>
    </lineage>
</organism>
<dbReference type="GO" id="GO:0005737">
    <property type="term" value="C:cytoplasm"/>
    <property type="evidence" value="ECO:0007669"/>
    <property type="project" value="UniProtKB-SubCell"/>
</dbReference>
<keyword evidence="8" id="KW-0540">Nuclease</keyword>
<evidence type="ECO:0000256" key="1">
    <source>
        <dbReference type="ARBA" id="ARBA00000077"/>
    </source>
</evidence>
<dbReference type="CDD" id="cd07182">
    <property type="entry name" value="RNase_HII_bacteria_HII_like"/>
    <property type="match status" value="1"/>
</dbReference>
<sequence>MPKTSPPPLAKIHDPGNRYEIGVDEAGRGPLFGRLYVAACALPKDDSFHHEWMRDSKKIHSRKKMQEISAYIKSSALAWHIQYVDADVIDTINIRQAVLSAMHECAKQVMAKLAALPAAATLPQQDDSTYLREVFLLVDGNDFTPHLTFCEETQSLVETPFETVEGGDNTYTCIAAASILAKNERDTYMEELCSTYPLLDQRYGLAKNMGYGTKTHRDGIANWGITQWHRKTYGICKTSTLTPIPESS</sequence>
<evidence type="ECO:0000259" key="13">
    <source>
        <dbReference type="PROSITE" id="PS51975"/>
    </source>
</evidence>
<evidence type="ECO:0000313" key="14">
    <source>
        <dbReference type="EMBL" id="QHU17116.1"/>
    </source>
</evidence>
<keyword evidence="11" id="KW-0378">Hydrolase</keyword>
<evidence type="ECO:0000256" key="9">
    <source>
        <dbReference type="ARBA" id="ARBA00022723"/>
    </source>
</evidence>
<reference evidence="14" key="1">
    <citation type="journal article" date="2020" name="Nature">
        <title>Giant virus diversity and host interactions through global metagenomics.</title>
        <authorList>
            <person name="Schulz F."/>
            <person name="Roux S."/>
            <person name="Paez-Espino D."/>
            <person name="Jungbluth S."/>
            <person name="Walsh D.A."/>
            <person name="Denef V.J."/>
            <person name="McMahon K.D."/>
            <person name="Konstantinidis K.T."/>
            <person name="Eloe-Fadrosh E.A."/>
            <person name="Kyrpides N.C."/>
            <person name="Woyke T."/>
        </authorList>
    </citation>
    <scope>NUCLEOTIDE SEQUENCE</scope>
    <source>
        <strain evidence="14">GVMAG-S-3300012000-57</strain>
    </source>
</reference>
<proteinExistence type="inferred from homology"/>